<keyword evidence="5" id="KW-1035">Host cytoplasm</keyword>
<comment type="similarity">
    <text evidence="7">Belongs to the glycosyl hydrolase 24 family.</text>
</comment>
<dbReference type="Pfam" id="PF00959">
    <property type="entry name" value="Phage_lysozyme"/>
    <property type="match status" value="1"/>
</dbReference>
<keyword evidence="3 7" id="KW-0081">Bacteriolytic enzyme</keyword>
<reference evidence="8" key="1">
    <citation type="submission" date="2021-02" db="EMBL/GenBank/DDBJ databases">
        <title>Skermanella TT6 skin isolate.</title>
        <authorList>
            <person name="Lee K."/>
            <person name="Ganzorig M."/>
        </authorList>
    </citation>
    <scope>NUCLEOTIDE SEQUENCE</scope>
    <source>
        <strain evidence="8">TT6</strain>
    </source>
</reference>
<dbReference type="EMBL" id="CP067420">
    <property type="protein sequence ID" value="QQP88240.1"/>
    <property type="molecule type" value="Genomic_DNA"/>
</dbReference>
<dbReference type="GO" id="GO:0016787">
    <property type="term" value="F:hydrolase activity"/>
    <property type="evidence" value="ECO:0007669"/>
    <property type="project" value="UniProtKB-KW"/>
</dbReference>
<name>A0ABX7B1P3_9PROT</name>
<organism evidence="8 9">
    <name type="scientific">Skermanella cutis</name>
    <dbReference type="NCBI Taxonomy" id="2775420"/>
    <lineage>
        <taxon>Bacteria</taxon>
        <taxon>Pseudomonadati</taxon>
        <taxon>Pseudomonadota</taxon>
        <taxon>Alphaproteobacteria</taxon>
        <taxon>Rhodospirillales</taxon>
        <taxon>Azospirillaceae</taxon>
        <taxon>Skermanella</taxon>
    </lineage>
</organism>
<dbReference type="PANTHER" id="PTHR38107:SF3">
    <property type="entry name" value="LYSOZYME RRRD-RELATED"/>
    <property type="match status" value="1"/>
</dbReference>
<dbReference type="PANTHER" id="PTHR38107">
    <property type="match status" value="1"/>
</dbReference>
<evidence type="ECO:0000256" key="4">
    <source>
        <dbReference type="ARBA" id="ARBA00022801"/>
    </source>
</evidence>
<evidence type="ECO:0000256" key="3">
    <source>
        <dbReference type="ARBA" id="ARBA00022638"/>
    </source>
</evidence>
<dbReference type="SUPFAM" id="SSF53955">
    <property type="entry name" value="Lysozyme-like"/>
    <property type="match status" value="1"/>
</dbReference>
<evidence type="ECO:0000256" key="2">
    <source>
        <dbReference type="ARBA" id="ARBA00022529"/>
    </source>
</evidence>
<dbReference type="InterPro" id="IPR023347">
    <property type="entry name" value="Lysozyme_dom_sf"/>
</dbReference>
<evidence type="ECO:0000313" key="9">
    <source>
        <dbReference type="Proteomes" id="UP000595197"/>
    </source>
</evidence>
<dbReference type="Gene3D" id="1.10.530.40">
    <property type="match status" value="1"/>
</dbReference>
<gene>
    <name evidence="8" type="ORF">IGS68_19585</name>
</gene>
<dbReference type="EC" id="3.2.1.17" evidence="7"/>
<proteinExistence type="inferred from homology"/>
<evidence type="ECO:0000256" key="7">
    <source>
        <dbReference type="RuleBase" id="RU003788"/>
    </source>
</evidence>
<sequence>MTGTTGGPNADKRVSPNGLTFLYNREAQKNVSNKPHWPGGSSGVTLGPGYDLGHRTAAQIVADLTNIGVSAAAAQTLSLAAGKTGEDAKAFVQANSGAVTLTQAQEEALLNIALPPYEKDVKTYVKVAVNQNQFDAMVSLDYNIGGGNFKNSSVVANINKGDFAAAAESFKLWNKSGGQVVQGLVNRRNLEVELFNTPV</sequence>
<dbReference type="RefSeq" id="WP_201072845.1">
    <property type="nucleotide sequence ID" value="NZ_CP067420.1"/>
</dbReference>
<evidence type="ECO:0000256" key="6">
    <source>
        <dbReference type="ARBA" id="ARBA00023295"/>
    </source>
</evidence>
<dbReference type="CDD" id="cd00737">
    <property type="entry name" value="lyz_endolysin_autolysin"/>
    <property type="match status" value="1"/>
</dbReference>
<evidence type="ECO:0000313" key="8">
    <source>
        <dbReference type="EMBL" id="QQP88240.1"/>
    </source>
</evidence>
<dbReference type="HAMAP" id="MF_04110">
    <property type="entry name" value="ENDOLYSIN_T4"/>
    <property type="match status" value="1"/>
</dbReference>
<dbReference type="InterPro" id="IPR034690">
    <property type="entry name" value="Endolysin_T4_type"/>
</dbReference>
<dbReference type="InterPro" id="IPR051018">
    <property type="entry name" value="Bacteriophage_GH24"/>
</dbReference>
<accession>A0ABX7B1P3</accession>
<dbReference type="Proteomes" id="UP000595197">
    <property type="component" value="Chromosome"/>
</dbReference>
<dbReference type="InterPro" id="IPR023346">
    <property type="entry name" value="Lysozyme-like_dom_sf"/>
</dbReference>
<comment type="catalytic activity">
    <reaction evidence="1 7">
        <text>Hydrolysis of (1-&gt;4)-beta-linkages between N-acetylmuramic acid and N-acetyl-D-glucosamine residues in a peptidoglycan and between N-acetyl-D-glucosamine residues in chitodextrins.</text>
        <dbReference type="EC" id="3.2.1.17"/>
    </reaction>
</comment>
<evidence type="ECO:0000256" key="5">
    <source>
        <dbReference type="ARBA" id="ARBA00023200"/>
    </source>
</evidence>
<keyword evidence="4 7" id="KW-0378">Hydrolase</keyword>
<evidence type="ECO:0000256" key="1">
    <source>
        <dbReference type="ARBA" id="ARBA00000632"/>
    </source>
</evidence>
<protein>
    <recommendedName>
        <fullName evidence="7">Lysozyme</fullName>
        <ecNumber evidence="7">3.2.1.17</ecNumber>
    </recommendedName>
</protein>
<keyword evidence="9" id="KW-1185">Reference proteome</keyword>
<keyword evidence="6 7" id="KW-0326">Glycosidase</keyword>
<keyword evidence="2 7" id="KW-0929">Antimicrobial</keyword>
<dbReference type="InterPro" id="IPR033907">
    <property type="entry name" value="Endolysin_autolysin"/>
</dbReference>
<dbReference type="InterPro" id="IPR002196">
    <property type="entry name" value="Glyco_hydro_24"/>
</dbReference>